<feature type="transmembrane region" description="Helical" evidence="6">
    <location>
        <begin position="179"/>
        <end position="201"/>
    </location>
</feature>
<feature type="transmembrane region" description="Helical" evidence="6">
    <location>
        <begin position="124"/>
        <end position="144"/>
    </location>
</feature>
<proteinExistence type="predicted"/>
<dbReference type="OrthoDB" id="19148at2157"/>
<evidence type="ECO:0000256" key="4">
    <source>
        <dbReference type="ARBA" id="ARBA00022989"/>
    </source>
</evidence>
<dbReference type="CDD" id="cd13128">
    <property type="entry name" value="MATE_Wzx_like"/>
    <property type="match status" value="1"/>
</dbReference>
<feature type="transmembrane region" description="Helical" evidence="6">
    <location>
        <begin position="156"/>
        <end position="173"/>
    </location>
</feature>
<feature type="non-terminal residue" evidence="7">
    <location>
        <position position="317"/>
    </location>
</feature>
<evidence type="ECO:0000256" key="6">
    <source>
        <dbReference type="SAM" id="Phobius"/>
    </source>
</evidence>
<reference evidence="7 8" key="1">
    <citation type="submission" date="2018-06" db="EMBL/GenBank/DDBJ databases">
        <title>Draft genome sequence of hyperthermophilic methanogen Methanothermobacter tenebrarum sp. MCM-B 1447.</title>
        <authorList>
            <person name="Pore S.D."/>
            <person name="Dagar S."/>
            <person name="Dhakephalkar P.K."/>
        </authorList>
    </citation>
    <scope>NUCLEOTIDE SEQUENCE [LARGE SCALE GENOMIC DNA]</scope>
    <source>
        <strain evidence="7 8">MCM B 1447</strain>
    </source>
</reference>
<comment type="caution">
    <text evidence="7">The sequence shown here is derived from an EMBL/GenBank/DDBJ whole genome shotgun (WGS) entry which is preliminary data.</text>
</comment>
<protein>
    <submittedName>
        <fullName evidence="7">Flippase</fullName>
    </submittedName>
</protein>
<feature type="transmembrane region" description="Helical" evidence="6">
    <location>
        <begin position="236"/>
        <end position="257"/>
    </location>
</feature>
<dbReference type="Proteomes" id="UP000249782">
    <property type="component" value="Unassembled WGS sequence"/>
</dbReference>
<sequence>MKLLKLLQSEEYKVIAENFFSLSLLQILVYVMPLITLPYLTRTLGVAKFGLVNFAIAFTTYFQILTDYGFALSAVKEISINREDITKVSTIFSSVMIIKGILTIISFVILITIVFSIQKFSTNSLLYLFAFGIIIGTTLSPTWFYQGMERMRYITILNVIANLIFLVTIFIFIKKPSDYIYMPLLYSIGPIITGIFSLWIIRTRFNVKFHIPPFEDIKETFKESTQFFLSRASVSIYTNSNSFFLGLFAGNTAVGYYSAAEKIYTAAQGLYGPLIQVIYPYMAKTKNKIFYRKILKYTLIFNTLFCGIILIMAPFIV</sequence>
<feature type="transmembrane region" description="Helical" evidence="6">
    <location>
        <begin position="52"/>
        <end position="75"/>
    </location>
</feature>
<evidence type="ECO:0000313" key="7">
    <source>
        <dbReference type="EMBL" id="RAO78654.1"/>
    </source>
</evidence>
<keyword evidence="8" id="KW-1185">Reference proteome</keyword>
<evidence type="ECO:0000256" key="5">
    <source>
        <dbReference type="ARBA" id="ARBA00023136"/>
    </source>
</evidence>
<evidence type="ECO:0000256" key="2">
    <source>
        <dbReference type="ARBA" id="ARBA00022475"/>
    </source>
</evidence>
<keyword evidence="5 6" id="KW-0472">Membrane</keyword>
<dbReference type="AlphaFoldDB" id="A0A328PGW4"/>
<accession>A0A328PGW4</accession>
<feature type="transmembrane region" description="Helical" evidence="6">
    <location>
        <begin position="20"/>
        <end position="40"/>
    </location>
</feature>
<dbReference type="GO" id="GO:0005886">
    <property type="term" value="C:plasma membrane"/>
    <property type="evidence" value="ECO:0007669"/>
    <property type="project" value="UniProtKB-SubCell"/>
</dbReference>
<keyword evidence="4 6" id="KW-1133">Transmembrane helix</keyword>
<dbReference type="InterPro" id="IPR002797">
    <property type="entry name" value="Polysacc_synth"/>
</dbReference>
<gene>
    <name evidence="7" type="ORF">DPC56_06665</name>
</gene>
<organism evidence="7 8">
    <name type="scientific">Methanothermobacter tenebrarum</name>
    <dbReference type="NCBI Taxonomy" id="680118"/>
    <lineage>
        <taxon>Archaea</taxon>
        <taxon>Methanobacteriati</taxon>
        <taxon>Methanobacteriota</taxon>
        <taxon>Methanomada group</taxon>
        <taxon>Methanobacteria</taxon>
        <taxon>Methanobacteriales</taxon>
        <taxon>Methanobacteriaceae</taxon>
        <taxon>Methanothermobacter</taxon>
    </lineage>
</organism>
<dbReference type="PANTHER" id="PTHR30250:SF11">
    <property type="entry name" value="O-ANTIGEN TRANSPORTER-RELATED"/>
    <property type="match status" value="1"/>
</dbReference>
<keyword evidence="2" id="KW-1003">Cell membrane</keyword>
<evidence type="ECO:0000313" key="8">
    <source>
        <dbReference type="Proteomes" id="UP000249782"/>
    </source>
</evidence>
<evidence type="ECO:0000256" key="3">
    <source>
        <dbReference type="ARBA" id="ARBA00022692"/>
    </source>
</evidence>
<dbReference type="Pfam" id="PF01943">
    <property type="entry name" value="Polysacc_synt"/>
    <property type="match status" value="1"/>
</dbReference>
<feature type="transmembrane region" description="Helical" evidence="6">
    <location>
        <begin position="96"/>
        <end position="118"/>
    </location>
</feature>
<name>A0A328PGW4_9EURY</name>
<dbReference type="PANTHER" id="PTHR30250">
    <property type="entry name" value="PST FAMILY PREDICTED COLANIC ACID TRANSPORTER"/>
    <property type="match status" value="1"/>
</dbReference>
<feature type="transmembrane region" description="Helical" evidence="6">
    <location>
        <begin position="263"/>
        <end position="282"/>
    </location>
</feature>
<dbReference type="EMBL" id="QLOE01000009">
    <property type="protein sequence ID" value="RAO78654.1"/>
    <property type="molecule type" value="Genomic_DNA"/>
</dbReference>
<evidence type="ECO:0000256" key="1">
    <source>
        <dbReference type="ARBA" id="ARBA00004651"/>
    </source>
</evidence>
<dbReference type="RefSeq" id="WP_112094305.1">
    <property type="nucleotide sequence ID" value="NZ_QLOE01000009.1"/>
</dbReference>
<feature type="transmembrane region" description="Helical" evidence="6">
    <location>
        <begin position="294"/>
        <end position="316"/>
    </location>
</feature>
<dbReference type="InterPro" id="IPR050833">
    <property type="entry name" value="Poly_Biosynth_Transport"/>
</dbReference>
<keyword evidence="3 6" id="KW-0812">Transmembrane</keyword>
<comment type="subcellular location">
    <subcellularLocation>
        <location evidence="1">Cell membrane</location>
        <topology evidence="1">Multi-pass membrane protein</topology>
    </subcellularLocation>
</comment>